<protein>
    <submittedName>
        <fullName evidence="1">Uncharacterized protein</fullName>
    </submittedName>
</protein>
<dbReference type="AlphaFoldDB" id="A0A645GB57"/>
<name>A0A645GB57_9ZZZZ</name>
<sequence length="101" mass="11769">MERGRSQGNDMVVFWSFVNGSIAVCPRTHRRGNAEHAYRHIVYDLVSPPARRLDLFQNARFFKLDRDFFPCCRLAARARIAVYILGEIVQADNREFLLPLE</sequence>
<gene>
    <name evidence="1" type="ORF">SDC9_170404</name>
</gene>
<dbReference type="EMBL" id="VSSQ01071409">
    <property type="protein sequence ID" value="MPN23019.1"/>
    <property type="molecule type" value="Genomic_DNA"/>
</dbReference>
<proteinExistence type="predicted"/>
<comment type="caution">
    <text evidence="1">The sequence shown here is derived from an EMBL/GenBank/DDBJ whole genome shotgun (WGS) entry which is preliminary data.</text>
</comment>
<reference evidence="1" key="1">
    <citation type="submission" date="2019-08" db="EMBL/GenBank/DDBJ databases">
        <authorList>
            <person name="Kucharzyk K."/>
            <person name="Murdoch R.W."/>
            <person name="Higgins S."/>
            <person name="Loffler F."/>
        </authorList>
    </citation>
    <scope>NUCLEOTIDE SEQUENCE</scope>
</reference>
<organism evidence="1">
    <name type="scientific">bioreactor metagenome</name>
    <dbReference type="NCBI Taxonomy" id="1076179"/>
    <lineage>
        <taxon>unclassified sequences</taxon>
        <taxon>metagenomes</taxon>
        <taxon>ecological metagenomes</taxon>
    </lineage>
</organism>
<accession>A0A645GB57</accession>
<evidence type="ECO:0000313" key="1">
    <source>
        <dbReference type="EMBL" id="MPN23019.1"/>
    </source>
</evidence>